<dbReference type="InterPro" id="IPR013154">
    <property type="entry name" value="ADH-like_N"/>
</dbReference>
<dbReference type="SMART" id="SM00829">
    <property type="entry name" value="PKS_ER"/>
    <property type="match status" value="1"/>
</dbReference>
<evidence type="ECO:0000313" key="5">
    <source>
        <dbReference type="Proteomes" id="UP001157091"/>
    </source>
</evidence>
<dbReference type="EMBL" id="BSUK01000001">
    <property type="protein sequence ID" value="GMA26248.1"/>
    <property type="molecule type" value="Genomic_DNA"/>
</dbReference>
<dbReference type="PROSITE" id="PS50921">
    <property type="entry name" value="ANTAR"/>
    <property type="match status" value="1"/>
</dbReference>
<dbReference type="SMART" id="SM01012">
    <property type="entry name" value="ANTAR"/>
    <property type="match status" value="1"/>
</dbReference>
<name>A0ABQ6I630_9MICO</name>
<sequence length="512" mass="53216">MTPGGVVPTVELLLAHQHPDDRARVAALLAAVVTQGRGFACASRLLDFEGRTHDVVVSGQPGPGVDGGPYPVHGSVVLLDAVVDELARRRADVQLERALETRSVIDQAKGALALARGLDADEAFDALRLVSQQRNVRVRALADEVLRRARSAADDVPPGGCARCSGAAARRRGPTAPERRPPSAPGAPGRPAGNARARCTGCPGMRAITYDRHGGADVLQLTDRPLPAVGPDSVLVRVHAAAVNPVDLYVRAGGLAGLLDVQFPVVPGWDVAGIVERVGLDVPELAAGDEVFGYLRKDWVHGGAFAEYVAAPVRTLARKPAFLTFEEAAGVPLAGLTAYQTIRRAGVRAGQVVLVHGASGGVGSFGVQIARTLGARVIGTASERNQQYLRGLGAEPVAHGEGLVGRVRALAPDGVDVVLDYAGHGLVADVPRLLATGGVPVSIVDASVSELPGGIYAWVRPSSSDLADLARLADAGELSVHVDRVLGLEAAAEAHRLLEAGRVRGKVVVRVR</sequence>
<gene>
    <name evidence="4" type="ORF">GCM10025864_40070</name>
</gene>
<organism evidence="4 5">
    <name type="scientific">Luteimicrobium album</name>
    <dbReference type="NCBI Taxonomy" id="1054550"/>
    <lineage>
        <taxon>Bacteria</taxon>
        <taxon>Bacillati</taxon>
        <taxon>Actinomycetota</taxon>
        <taxon>Actinomycetes</taxon>
        <taxon>Micrococcales</taxon>
        <taxon>Luteimicrobium</taxon>
    </lineage>
</organism>
<dbReference type="Gene3D" id="3.40.50.720">
    <property type="entry name" value="NAD(P)-binding Rossmann-like Domain"/>
    <property type="match status" value="1"/>
</dbReference>
<dbReference type="SUPFAM" id="SSF50129">
    <property type="entry name" value="GroES-like"/>
    <property type="match status" value="1"/>
</dbReference>
<dbReference type="PANTHER" id="PTHR11695:SF294">
    <property type="entry name" value="RETICULON-4-INTERACTING PROTEIN 1, MITOCHONDRIAL"/>
    <property type="match status" value="1"/>
</dbReference>
<dbReference type="Pfam" id="PF08240">
    <property type="entry name" value="ADH_N"/>
    <property type="match status" value="1"/>
</dbReference>
<accession>A0ABQ6I630</accession>
<dbReference type="PROSITE" id="PS01162">
    <property type="entry name" value="QOR_ZETA_CRYSTAL"/>
    <property type="match status" value="1"/>
</dbReference>
<keyword evidence="1" id="KW-0560">Oxidoreductase</keyword>
<evidence type="ECO:0000256" key="1">
    <source>
        <dbReference type="ARBA" id="ARBA00023002"/>
    </source>
</evidence>
<evidence type="ECO:0000259" key="3">
    <source>
        <dbReference type="PROSITE" id="PS50921"/>
    </source>
</evidence>
<dbReference type="Pfam" id="PF13602">
    <property type="entry name" value="ADH_zinc_N_2"/>
    <property type="match status" value="1"/>
</dbReference>
<feature type="compositionally biased region" description="Low complexity" evidence="2">
    <location>
        <begin position="186"/>
        <end position="195"/>
    </location>
</feature>
<dbReference type="Gene3D" id="3.90.180.10">
    <property type="entry name" value="Medium-chain alcohol dehydrogenases, catalytic domain"/>
    <property type="match status" value="1"/>
</dbReference>
<evidence type="ECO:0000256" key="2">
    <source>
        <dbReference type="SAM" id="MobiDB-lite"/>
    </source>
</evidence>
<dbReference type="Pfam" id="PF03861">
    <property type="entry name" value="ANTAR"/>
    <property type="match status" value="1"/>
</dbReference>
<dbReference type="InterPro" id="IPR020843">
    <property type="entry name" value="ER"/>
</dbReference>
<dbReference type="SUPFAM" id="SSF52172">
    <property type="entry name" value="CheY-like"/>
    <property type="match status" value="1"/>
</dbReference>
<dbReference type="CDD" id="cd05289">
    <property type="entry name" value="MDR_like_2"/>
    <property type="match status" value="1"/>
</dbReference>
<dbReference type="InterPro" id="IPR036388">
    <property type="entry name" value="WH-like_DNA-bd_sf"/>
</dbReference>
<dbReference type="InterPro" id="IPR036291">
    <property type="entry name" value="NAD(P)-bd_dom_sf"/>
</dbReference>
<proteinExistence type="predicted"/>
<reference evidence="5" key="1">
    <citation type="journal article" date="2019" name="Int. J. Syst. Evol. Microbiol.">
        <title>The Global Catalogue of Microorganisms (GCM) 10K type strain sequencing project: providing services to taxonomists for standard genome sequencing and annotation.</title>
        <authorList>
            <consortium name="The Broad Institute Genomics Platform"/>
            <consortium name="The Broad Institute Genome Sequencing Center for Infectious Disease"/>
            <person name="Wu L."/>
            <person name="Ma J."/>
        </authorList>
    </citation>
    <scope>NUCLEOTIDE SEQUENCE [LARGE SCALE GENOMIC DNA]</scope>
    <source>
        <strain evidence="5">NBRC 106348</strain>
    </source>
</reference>
<dbReference type="InterPro" id="IPR002364">
    <property type="entry name" value="Quin_OxRdtase/zeta-crystal_CS"/>
</dbReference>
<dbReference type="Proteomes" id="UP001157091">
    <property type="component" value="Unassembled WGS sequence"/>
</dbReference>
<dbReference type="SUPFAM" id="SSF51735">
    <property type="entry name" value="NAD(P)-binding Rossmann-fold domains"/>
    <property type="match status" value="1"/>
</dbReference>
<dbReference type="InterPro" id="IPR011032">
    <property type="entry name" value="GroES-like_sf"/>
</dbReference>
<evidence type="ECO:0000313" key="4">
    <source>
        <dbReference type="EMBL" id="GMA26248.1"/>
    </source>
</evidence>
<protein>
    <recommendedName>
        <fullName evidence="3">ANTAR domain-containing protein</fullName>
    </recommendedName>
</protein>
<feature type="region of interest" description="Disordered" evidence="2">
    <location>
        <begin position="163"/>
        <end position="195"/>
    </location>
</feature>
<dbReference type="PANTHER" id="PTHR11695">
    <property type="entry name" value="ALCOHOL DEHYDROGENASE RELATED"/>
    <property type="match status" value="1"/>
</dbReference>
<comment type="caution">
    <text evidence="4">The sequence shown here is derived from an EMBL/GenBank/DDBJ whole genome shotgun (WGS) entry which is preliminary data.</text>
</comment>
<feature type="domain" description="ANTAR" evidence="3">
    <location>
        <begin position="85"/>
        <end position="146"/>
    </location>
</feature>
<keyword evidence="5" id="KW-1185">Reference proteome</keyword>
<dbReference type="InterPro" id="IPR050700">
    <property type="entry name" value="YIM1/Zinc_Alcohol_DH_Fams"/>
</dbReference>
<dbReference type="InterPro" id="IPR011006">
    <property type="entry name" value="CheY-like_superfamily"/>
</dbReference>
<dbReference type="InterPro" id="IPR005561">
    <property type="entry name" value="ANTAR"/>
</dbReference>
<dbReference type="Gene3D" id="1.10.10.10">
    <property type="entry name" value="Winged helix-like DNA-binding domain superfamily/Winged helix DNA-binding domain"/>
    <property type="match status" value="1"/>
</dbReference>